<feature type="repeat" description="PPR" evidence="2">
    <location>
        <begin position="172"/>
        <end position="206"/>
    </location>
</feature>
<dbReference type="InterPro" id="IPR002885">
    <property type="entry name" value="PPR_rpt"/>
</dbReference>
<evidence type="ECO:0000313" key="4">
    <source>
        <dbReference type="Proteomes" id="UP000290289"/>
    </source>
</evidence>
<accession>A0A498HJ46</accession>
<dbReference type="InterPro" id="IPR046960">
    <property type="entry name" value="PPR_At4g14850-like_plant"/>
</dbReference>
<dbReference type="EMBL" id="RDQH01000343">
    <property type="protein sequence ID" value="RXH69515.1"/>
    <property type="molecule type" value="Genomic_DNA"/>
</dbReference>
<dbReference type="PANTHER" id="PTHR47926:SF454">
    <property type="entry name" value="REPEAT-CONTAINING PROTEIN, PUTATIVE-RELATED"/>
    <property type="match status" value="1"/>
</dbReference>
<organism evidence="3 4">
    <name type="scientific">Malus domestica</name>
    <name type="common">Apple</name>
    <name type="synonym">Pyrus malus</name>
    <dbReference type="NCBI Taxonomy" id="3750"/>
    <lineage>
        <taxon>Eukaryota</taxon>
        <taxon>Viridiplantae</taxon>
        <taxon>Streptophyta</taxon>
        <taxon>Embryophyta</taxon>
        <taxon>Tracheophyta</taxon>
        <taxon>Spermatophyta</taxon>
        <taxon>Magnoliopsida</taxon>
        <taxon>eudicotyledons</taxon>
        <taxon>Gunneridae</taxon>
        <taxon>Pentapetalae</taxon>
        <taxon>rosids</taxon>
        <taxon>fabids</taxon>
        <taxon>Rosales</taxon>
        <taxon>Rosaceae</taxon>
        <taxon>Amygdaloideae</taxon>
        <taxon>Maleae</taxon>
        <taxon>Malus</taxon>
    </lineage>
</organism>
<dbReference type="PROSITE" id="PS51375">
    <property type="entry name" value="PPR"/>
    <property type="match status" value="5"/>
</dbReference>
<keyword evidence="4" id="KW-1185">Reference proteome</keyword>
<dbReference type="Proteomes" id="UP000290289">
    <property type="component" value="Chromosome 17"/>
</dbReference>
<gene>
    <name evidence="3" type="ORF">DVH24_037299</name>
</gene>
<dbReference type="GO" id="GO:0009451">
    <property type="term" value="P:RNA modification"/>
    <property type="evidence" value="ECO:0007669"/>
    <property type="project" value="InterPro"/>
</dbReference>
<dbReference type="Pfam" id="PF01535">
    <property type="entry name" value="PPR"/>
    <property type="match status" value="6"/>
</dbReference>
<protein>
    <recommendedName>
        <fullName evidence="5">Pentacotripeptide-repeat region of PRORP domain-containing protein</fullName>
    </recommendedName>
</protein>
<feature type="repeat" description="PPR" evidence="2">
    <location>
        <begin position="66"/>
        <end position="96"/>
    </location>
</feature>
<evidence type="ECO:0000256" key="2">
    <source>
        <dbReference type="PROSITE-ProRule" id="PRU00708"/>
    </source>
</evidence>
<dbReference type="PANTHER" id="PTHR47926">
    <property type="entry name" value="PENTATRICOPEPTIDE REPEAT-CONTAINING PROTEIN"/>
    <property type="match status" value="1"/>
</dbReference>
<feature type="repeat" description="PPR" evidence="2">
    <location>
        <begin position="482"/>
        <end position="517"/>
    </location>
</feature>
<dbReference type="GO" id="GO:0003729">
    <property type="term" value="F:mRNA binding"/>
    <property type="evidence" value="ECO:0007669"/>
    <property type="project" value="UniProtKB-ARBA"/>
</dbReference>
<feature type="repeat" description="PPR" evidence="2">
    <location>
        <begin position="446"/>
        <end position="480"/>
    </location>
</feature>
<dbReference type="InterPro" id="IPR011990">
    <property type="entry name" value="TPR-like_helical_dom_sf"/>
</dbReference>
<proteinExistence type="predicted"/>
<dbReference type="SUPFAM" id="SSF48452">
    <property type="entry name" value="TPR-like"/>
    <property type="match status" value="1"/>
</dbReference>
<evidence type="ECO:0000256" key="1">
    <source>
        <dbReference type="ARBA" id="ARBA00022737"/>
    </source>
</evidence>
<comment type="caution">
    <text evidence="3">The sequence shown here is derived from an EMBL/GenBank/DDBJ whole genome shotgun (WGS) entry which is preliminary data.</text>
</comment>
<dbReference type="AlphaFoldDB" id="A0A498HJ46"/>
<reference evidence="3 4" key="1">
    <citation type="submission" date="2018-10" db="EMBL/GenBank/DDBJ databases">
        <title>A high-quality apple genome assembly.</title>
        <authorList>
            <person name="Hu J."/>
        </authorList>
    </citation>
    <scope>NUCLEOTIDE SEQUENCE [LARGE SCALE GENOMIC DNA]</scope>
    <source>
        <strain evidence="4">cv. HFTH1</strain>
        <tissue evidence="3">Young leaf</tissue>
    </source>
</reference>
<keyword evidence="1" id="KW-0677">Repeat</keyword>
<dbReference type="FunFam" id="1.25.40.10:FF:000073">
    <property type="entry name" value="Pentatricopeptide repeat-containing protein chloroplastic"/>
    <property type="match status" value="1"/>
</dbReference>
<dbReference type="InterPro" id="IPR046848">
    <property type="entry name" value="E_motif"/>
</dbReference>
<dbReference type="Gene3D" id="1.25.40.10">
    <property type="entry name" value="Tetratricopeptide repeat domain"/>
    <property type="match status" value="5"/>
</dbReference>
<dbReference type="NCBIfam" id="TIGR00756">
    <property type="entry name" value="PPR"/>
    <property type="match status" value="4"/>
</dbReference>
<feature type="repeat" description="PPR" evidence="2">
    <location>
        <begin position="274"/>
        <end position="308"/>
    </location>
</feature>
<evidence type="ECO:0000313" key="3">
    <source>
        <dbReference type="EMBL" id="RXH69515.1"/>
    </source>
</evidence>
<dbReference type="Pfam" id="PF13041">
    <property type="entry name" value="PPR_2"/>
    <property type="match status" value="1"/>
</dbReference>
<sequence length="603" mass="67172">MKSRQVLANLLASCNSGKSVAQLHSQTLKAGLSQDSFFATKLNALYAKYESLGHARKVFEETPHRTVYLWNSTLRSYCRENRWEETLCLFRNMMSESRGNDEKPDNFTIPIALKACARLRALACGKIIHGFVKKHEKVALHMFVGSALIELYSKCGQIGKAMKVFDEFLHLDVFLWTSMVTGYEQNGDPEEALEFFSRMVMVGRINPDRVTLVSAVSACAQLSNFRIGSCVHGVSIRNGFNSDLSLGNALLNLYAKTCYVKTAARLFMKMPENDVVSWSSMIACYTHNRDVIKALNLFNETIDMRIEPNLVTLVSALQACALAGNLEEGKKIHEIATGKCFELDIKVATALIDMYMKCSAPEKAGDLFNRMPKKDVVSWAALLSGQASCSLFGIRDFLQQALCLHAYVIKRAFKNNVFVGASLIELYSKCSSIDNAILLFEGITDKDVIWSAMIAGYGVHGQGEEALRVFDRMVKHSAVKPNDVTFLSILSACSHSGLIEEGIEIFNTMLHEYQLKPGPEHYGIIVALLGWTGELDKAMEIVERMPNPAAPHVWGAMLGACRIHNNTKLGEVAAKSLFQLDPNRAGYYILLSNIYAMDNKWKM</sequence>
<name>A0A498HJ46_MALDO</name>
<dbReference type="Pfam" id="PF20431">
    <property type="entry name" value="E_motif"/>
    <property type="match status" value="1"/>
</dbReference>
<dbReference type="FunFam" id="1.25.40.10:FF:000090">
    <property type="entry name" value="Pentatricopeptide repeat-containing protein, chloroplastic"/>
    <property type="match status" value="1"/>
</dbReference>
<dbReference type="FunFam" id="1.25.40.10:FF:000343">
    <property type="entry name" value="Pentatricopeptide repeat-containing protein At3g58590"/>
    <property type="match status" value="1"/>
</dbReference>
<evidence type="ECO:0008006" key="5">
    <source>
        <dbReference type="Google" id="ProtNLM"/>
    </source>
</evidence>